<dbReference type="GO" id="GO:0000287">
    <property type="term" value="F:magnesium ion binding"/>
    <property type="evidence" value="ECO:0007669"/>
    <property type="project" value="TreeGrafter"/>
</dbReference>
<evidence type="ECO:0000313" key="2">
    <source>
        <dbReference type="Proteomes" id="UP000663868"/>
    </source>
</evidence>
<name>A0A820KWY7_9BILA</name>
<dbReference type="GO" id="GO:0016102">
    <property type="term" value="P:diterpenoid biosynthetic process"/>
    <property type="evidence" value="ECO:0007669"/>
    <property type="project" value="TreeGrafter"/>
</dbReference>
<dbReference type="Proteomes" id="UP000663868">
    <property type="component" value="Unassembled WGS sequence"/>
</dbReference>
<feature type="non-terminal residue" evidence="1">
    <location>
        <position position="203"/>
    </location>
</feature>
<comment type="caution">
    <text evidence="1">The sequence shown here is derived from an EMBL/GenBank/DDBJ whole genome shotgun (WGS) entry which is preliminary data.</text>
</comment>
<evidence type="ECO:0000313" key="1">
    <source>
        <dbReference type="EMBL" id="CAF4343606.1"/>
    </source>
</evidence>
<dbReference type="InterPro" id="IPR008930">
    <property type="entry name" value="Terpenoid_cyclase/PrenylTrfase"/>
</dbReference>
<accession>A0A820KWY7</accession>
<dbReference type="EMBL" id="CAJOBB010017887">
    <property type="protein sequence ID" value="CAF4343606.1"/>
    <property type="molecule type" value="Genomic_DNA"/>
</dbReference>
<protein>
    <submittedName>
        <fullName evidence="1">Uncharacterized protein</fullName>
    </submittedName>
</protein>
<proteinExistence type="predicted"/>
<dbReference type="Gene3D" id="1.50.10.160">
    <property type="match status" value="1"/>
</dbReference>
<dbReference type="PANTHER" id="PTHR31739:SF25">
    <property type="entry name" value="(E,E)-GERANYLLINALOOL SYNTHASE"/>
    <property type="match status" value="1"/>
</dbReference>
<dbReference type="AlphaFoldDB" id="A0A820KWY7"/>
<organism evidence="1 2">
    <name type="scientific">Adineta steineri</name>
    <dbReference type="NCBI Taxonomy" id="433720"/>
    <lineage>
        <taxon>Eukaryota</taxon>
        <taxon>Metazoa</taxon>
        <taxon>Spiralia</taxon>
        <taxon>Gnathifera</taxon>
        <taxon>Rotifera</taxon>
        <taxon>Eurotatoria</taxon>
        <taxon>Bdelloidea</taxon>
        <taxon>Adinetida</taxon>
        <taxon>Adinetidae</taxon>
        <taxon>Adineta</taxon>
    </lineage>
</organism>
<dbReference type="SUPFAM" id="SSF48239">
    <property type="entry name" value="Terpenoid cyclases/Protein prenyltransferases"/>
    <property type="match status" value="1"/>
</dbReference>
<reference evidence="1" key="1">
    <citation type="submission" date="2021-02" db="EMBL/GenBank/DDBJ databases">
        <authorList>
            <person name="Nowell W R."/>
        </authorList>
    </citation>
    <scope>NUCLEOTIDE SEQUENCE</scope>
</reference>
<sequence>MASTTTSSLGTDWYGEANALLKKIVDQYDEDHELRTLNSSIYDTAWVSMIDKSINGERQWLFPDAFQFILDCQSSTGGWQVDCPSIDGIVSTLVCLLSLKRHQSTIHLWKESQDSIVHRIDTAIAFLNSQLNDWEVMKTERVAFELIIPTLFDLLEEEFGITFKFRDCAALLALNRKKKMSMIKDSMIYETQSSCHHTLEAFI</sequence>
<dbReference type="InterPro" id="IPR050148">
    <property type="entry name" value="Terpene_synthase-like"/>
</dbReference>
<dbReference type="GO" id="GO:0010333">
    <property type="term" value="F:terpene synthase activity"/>
    <property type="evidence" value="ECO:0007669"/>
    <property type="project" value="InterPro"/>
</dbReference>
<gene>
    <name evidence="1" type="ORF">KXQ929_LOCUS47859</name>
</gene>
<dbReference type="PANTHER" id="PTHR31739">
    <property type="entry name" value="ENT-COPALYL DIPHOSPHATE SYNTHASE, CHLOROPLASTIC"/>
    <property type="match status" value="1"/>
</dbReference>